<proteinExistence type="predicted"/>
<dbReference type="InterPro" id="IPR004659">
    <property type="entry name" value="RNase_E/G"/>
</dbReference>
<keyword evidence="1" id="KW-0378">Hydrolase</keyword>
<dbReference type="AlphaFoldDB" id="A0A3B9IPU6"/>
<name>A0A3B9IPU6_9PROT</name>
<dbReference type="EMBL" id="DMAI01000297">
    <property type="protein sequence ID" value="HAE49333.1"/>
    <property type="molecule type" value="Genomic_DNA"/>
</dbReference>
<dbReference type="GO" id="GO:0006364">
    <property type="term" value="P:rRNA processing"/>
    <property type="evidence" value="ECO:0007669"/>
    <property type="project" value="TreeGrafter"/>
</dbReference>
<organism evidence="2 3">
    <name type="scientific">Tistrella mobilis</name>
    <dbReference type="NCBI Taxonomy" id="171437"/>
    <lineage>
        <taxon>Bacteria</taxon>
        <taxon>Pseudomonadati</taxon>
        <taxon>Pseudomonadota</taxon>
        <taxon>Alphaproteobacteria</taxon>
        <taxon>Geminicoccales</taxon>
        <taxon>Geminicoccaceae</taxon>
        <taxon>Tistrella</taxon>
    </lineage>
</organism>
<evidence type="ECO:0000313" key="3">
    <source>
        <dbReference type="Proteomes" id="UP000257706"/>
    </source>
</evidence>
<dbReference type="PANTHER" id="PTHR30001:SF1">
    <property type="entry name" value="RIBONUCLEASE E_G-LIKE PROTEIN, CHLOROPLASTIC"/>
    <property type="match status" value="1"/>
</dbReference>
<gene>
    <name evidence="2" type="ORF">DCK97_18095</name>
</gene>
<evidence type="ECO:0000256" key="1">
    <source>
        <dbReference type="ARBA" id="ARBA00022722"/>
    </source>
</evidence>
<dbReference type="Gene3D" id="2.40.50.140">
    <property type="entry name" value="Nucleic acid-binding proteins"/>
    <property type="match status" value="1"/>
</dbReference>
<sequence length="59" mass="6559">MTNRLLIDQAEHETRVALIEGDRVVDVVIERQAHRSAVGNIYLGKVSRVLPGMQAAFVD</sequence>
<dbReference type="InterPro" id="IPR012340">
    <property type="entry name" value="NA-bd_OB-fold"/>
</dbReference>
<dbReference type="PANTHER" id="PTHR30001">
    <property type="entry name" value="RIBONUCLEASE"/>
    <property type="match status" value="1"/>
</dbReference>
<dbReference type="GO" id="GO:0003723">
    <property type="term" value="F:RNA binding"/>
    <property type="evidence" value="ECO:0007669"/>
    <property type="project" value="InterPro"/>
</dbReference>
<accession>A0A3B9IPU6</accession>
<dbReference type="GO" id="GO:0004540">
    <property type="term" value="F:RNA nuclease activity"/>
    <property type="evidence" value="ECO:0007669"/>
    <property type="project" value="InterPro"/>
</dbReference>
<dbReference type="GO" id="GO:0005737">
    <property type="term" value="C:cytoplasm"/>
    <property type="evidence" value="ECO:0007669"/>
    <property type="project" value="TreeGrafter"/>
</dbReference>
<evidence type="ECO:0000313" key="2">
    <source>
        <dbReference type="EMBL" id="HAE49333.1"/>
    </source>
</evidence>
<keyword evidence="1" id="KW-0540">Nuclease</keyword>
<protein>
    <submittedName>
        <fullName evidence="2">Rne/Rng family ribonuclease</fullName>
    </submittedName>
</protein>
<comment type="caution">
    <text evidence="2">The sequence shown here is derived from an EMBL/GenBank/DDBJ whole genome shotgun (WGS) entry which is preliminary data.</text>
</comment>
<feature type="non-terminal residue" evidence="2">
    <location>
        <position position="59"/>
    </location>
</feature>
<reference evidence="2 3" key="1">
    <citation type="journal article" date="2018" name="Nat. Biotechnol.">
        <title>A standardized bacterial taxonomy based on genome phylogeny substantially revises the tree of life.</title>
        <authorList>
            <person name="Parks D.H."/>
            <person name="Chuvochina M."/>
            <person name="Waite D.W."/>
            <person name="Rinke C."/>
            <person name="Skarshewski A."/>
            <person name="Chaumeil P.A."/>
            <person name="Hugenholtz P."/>
        </authorList>
    </citation>
    <scope>NUCLEOTIDE SEQUENCE [LARGE SCALE GENOMIC DNA]</scope>
    <source>
        <strain evidence="2">UBA8739</strain>
    </source>
</reference>
<dbReference type="Proteomes" id="UP000257706">
    <property type="component" value="Unassembled WGS sequence"/>
</dbReference>